<dbReference type="InterPro" id="IPR003594">
    <property type="entry name" value="HATPase_dom"/>
</dbReference>
<dbReference type="PANTHER" id="PTHR24421">
    <property type="entry name" value="NITRATE/NITRITE SENSOR PROTEIN NARX-RELATED"/>
    <property type="match status" value="1"/>
</dbReference>
<reference evidence="6 7" key="1">
    <citation type="submission" date="2019-08" db="EMBL/GenBank/DDBJ databases">
        <title>Chromobacterium paludis, a novel bacterium isolated from a Maryland marsh pond.</title>
        <authorList>
            <person name="Blackburn M.B."/>
            <person name="Gundersen-Rindal D.E."/>
        </authorList>
    </citation>
    <scope>NUCLEOTIDE SEQUENCE [LARGE SCALE GENOMIC DNA]</scope>
    <source>
        <strain evidence="7">IIBBL 257-1</strain>
    </source>
</reference>
<evidence type="ECO:0000256" key="2">
    <source>
        <dbReference type="ARBA" id="ARBA00022777"/>
    </source>
</evidence>
<evidence type="ECO:0000313" key="7">
    <source>
        <dbReference type="Proteomes" id="UP000322079"/>
    </source>
</evidence>
<organism evidence="6 7">
    <name type="scientific">Chromobacterium paludis</name>
    <dbReference type="NCBI Taxonomy" id="2605945"/>
    <lineage>
        <taxon>Bacteria</taxon>
        <taxon>Pseudomonadati</taxon>
        <taxon>Pseudomonadota</taxon>
        <taxon>Betaproteobacteria</taxon>
        <taxon>Neisseriales</taxon>
        <taxon>Chromobacteriaceae</taxon>
        <taxon>Chromobacterium</taxon>
    </lineage>
</organism>
<feature type="transmembrane region" description="Helical" evidence="4">
    <location>
        <begin position="187"/>
        <end position="207"/>
    </location>
</feature>
<dbReference type="PANTHER" id="PTHR24421:SF59">
    <property type="entry name" value="OXYGEN SENSOR HISTIDINE KINASE NREB"/>
    <property type="match status" value="1"/>
</dbReference>
<dbReference type="InterPro" id="IPR050482">
    <property type="entry name" value="Sensor_HK_TwoCompSys"/>
</dbReference>
<keyword evidence="7" id="KW-1185">Reference proteome</keyword>
<evidence type="ECO:0000256" key="1">
    <source>
        <dbReference type="ARBA" id="ARBA00022679"/>
    </source>
</evidence>
<dbReference type="AlphaFoldDB" id="A0A5C1DD53"/>
<dbReference type="RefSeq" id="WP_149294956.1">
    <property type="nucleotide sequence ID" value="NZ_CP043473.1"/>
</dbReference>
<dbReference type="KEGG" id="chrm:FYK34_02780"/>
<keyword evidence="4" id="KW-0812">Transmembrane</keyword>
<keyword evidence="2" id="KW-0418">Kinase</keyword>
<keyword evidence="3" id="KW-0902">Two-component regulatory system</keyword>
<feature type="transmembrane region" description="Helical" evidence="4">
    <location>
        <begin position="68"/>
        <end position="86"/>
    </location>
</feature>
<evidence type="ECO:0000256" key="4">
    <source>
        <dbReference type="SAM" id="Phobius"/>
    </source>
</evidence>
<feature type="domain" description="Histidine kinase" evidence="5">
    <location>
        <begin position="382"/>
        <end position="470"/>
    </location>
</feature>
<keyword evidence="4" id="KW-0472">Membrane</keyword>
<dbReference type="GO" id="GO:0000160">
    <property type="term" value="P:phosphorelay signal transduction system"/>
    <property type="evidence" value="ECO:0007669"/>
    <property type="project" value="UniProtKB-KW"/>
</dbReference>
<evidence type="ECO:0000256" key="3">
    <source>
        <dbReference type="ARBA" id="ARBA00023012"/>
    </source>
</evidence>
<dbReference type="SMART" id="SM00387">
    <property type="entry name" value="HATPase_c"/>
    <property type="match status" value="1"/>
</dbReference>
<evidence type="ECO:0000313" key="6">
    <source>
        <dbReference type="EMBL" id="QEL54570.1"/>
    </source>
</evidence>
<dbReference type="Gene3D" id="3.30.565.10">
    <property type="entry name" value="Histidine kinase-like ATPase, C-terminal domain"/>
    <property type="match status" value="1"/>
</dbReference>
<dbReference type="PROSITE" id="PS50109">
    <property type="entry name" value="HIS_KIN"/>
    <property type="match status" value="1"/>
</dbReference>
<feature type="transmembrane region" description="Helical" evidence="4">
    <location>
        <begin position="27"/>
        <end position="47"/>
    </location>
</feature>
<name>A0A5C1DD53_9NEIS</name>
<dbReference type="GO" id="GO:0016301">
    <property type="term" value="F:kinase activity"/>
    <property type="evidence" value="ECO:0007669"/>
    <property type="project" value="UniProtKB-KW"/>
</dbReference>
<dbReference type="SUPFAM" id="SSF55874">
    <property type="entry name" value="ATPase domain of HSP90 chaperone/DNA topoisomerase II/histidine kinase"/>
    <property type="match status" value="1"/>
</dbReference>
<dbReference type="CDD" id="cd16917">
    <property type="entry name" value="HATPase_UhpB-NarQ-NarX-like"/>
    <property type="match status" value="1"/>
</dbReference>
<dbReference type="Proteomes" id="UP000322079">
    <property type="component" value="Chromosome"/>
</dbReference>
<dbReference type="EMBL" id="CP043473">
    <property type="protein sequence ID" value="QEL54570.1"/>
    <property type="molecule type" value="Genomic_DNA"/>
</dbReference>
<dbReference type="Pfam" id="PF02518">
    <property type="entry name" value="HATPase_c"/>
    <property type="match status" value="1"/>
</dbReference>
<feature type="transmembrane region" description="Helical" evidence="4">
    <location>
        <begin position="122"/>
        <end position="142"/>
    </location>
</feature>
<protein>
    <recommendedName>
        <fullName evidence="5">Histidine kinase domain-containing protein</fullName>
    </recommendedName>
</protein>
<feature type="transmembrane region" description="Helical" evidence="4">
    <location>
        <begin position="227"/>
        <end position="253"/>
    </location>
</feature>
<keyword evidence="4" id="KW-1133">Transmembrane helix</keyword>
<gene>
    <name evidence="6" type="ORF">FYK34_02780</name>
</gene>
<evidence type="ECO:0000259" key="5">
    <source>
        <dbReference type="PROSITE" id="PS50109"/>
    </source>
</evidence>
<accession>A0A5C1DD53</accession>
<proteinExistence type="predicted"/>
<sequence>MLQSLRTAARAHGQFDFSWLDQWRGGMTYALCYACLLCAALAAPFLMGRLTPRTMKTYLKALGSGPALFRRALLLACALMLALGLADLADIPAPVLREQAQDWLWPAWLAHGLGGWLNLDKAAMAVYAALMLLFMLALRMCLLVDARARWPWLAAQMLIAAALEPWTEPGLGYLVAAELAFLLPWRAALAGALFQAVLIDLALLPYLVAVGDGHPACNIAGASPPAFWMVAAVDWLQGLVFQAFAFSVGYGWAEALRGRLCQAQANAALQATQLLLTEAVRNAERARIADGVGRLAAERMAGLQLQLRLAEAQGAPAPDMAAAREAARLLGEELHGVAGESALPMDLRQALETLCRGLPQPRTRLDMAPGLIVAQPALAHVLFRSAQEALSNALRHSGAARAVVRLERAGGGLTLTISDNGKGLDASGERREGHGLTGMRERVAAQGGSLDILSPAGGGCCLRIWLPLAGERT</sequence>
<keyword evidence="1" id="KW-0808">Transferase</keyword>
<dbReference type="InterPro" id="IPR005467">
    <property type="entry name" value="His_kinase_dom"/>
</dbReference>
<dbReference type="InterPro" id="IPR036890">
    <property type="entry name" value="HATPase_C_sf"/>
</dbReference>